<dbReference type="Pfam" id="PF01638">
    <property type="entry name" value="HxlR"/>
    <property type="match status" value="1"/>
</dbReference>
<evidence type="ECO:0000256" key="3">
    <source>
        <dbReference type="ARBA" id="ARBA00023163"/>
    </source>
</evidence>
<dbReference type="Gene3D" id="1.10.10.10">
    <property type="entry name" value="Winged helix-like DNA-binding domain superfamily/Winged helix DNA-binding domain"/>
    <property type="match status" value="1"/>
</dbReference>
<evidence type="ECO:0000313" key="6">
    <source>
        <dbReference type="Proteomes" id="UP000257039"/>
    </source>
</evidence>
<dbReference type="Proteomes" id="UP000257039">
    <property type="component" value="Unassembled WGS sequence"/>
</dbReference>
<dbReference type="RefSeq" id="WP_094786934.1">
    <property type="nucleotide sequence ID" value="NZ_NDXW01000001.1"/>
</dbReference>
<evidence type="ECO:0000256" key="2">
    <source>
        <dbReference type="ARBA" id="ARBA00023125"/>
    </source>
</evidence>
<dbReference type="PROSITE" id="PS51118">
    <property type="entry name" value="HTH_HXLR"/>
    <property type="match status" value="1"/>
</dbReference>
<feature type="domain" description="HTH hxlR-type" evidence="4">
    <location>
        <begin position="12"/>
        <end position="110"/>
    </location>
</feature>
<keyword evidence="6" id="KW-1185">Reference proteome</keyword>
<evidence type="ECO:0000256" key="1">
    <source>
        <dbReference type="ARBA" id="ARBA00023015"/>
    </source>
</evidence>
<evidence type="ECO:0000259" key="4">
    <source>
        <dbReference type="PROSITE" id="PS51118"/>
    </source>
</evidence>
<dbReference type="AlphaFoldDB" id="A0A4P9VK41"/>
<dbReference type="PANTHER" id="PTHR33204:SF29">
    <property type="entry name" value="TRANSCRIPTIONAL REGULATOR"/>
    <property type="match status" value="1"/>
</dbReference>
<name>A0A4P9VK41_9GAMM</name>
<gene>
    <name evidence="5" type="ORF">B9G39_09510</name>
</gene>
<dbReference type="InterPro" id="IPR002577">
    <property type="entry name" value="HTH_HxlR"/>
</dbReference>
<proteinExistence type="predicted"/>
<protein>
    <submittedName>
        <fullName evidence="5">Transcriptional regulator</fullName>
    </submittedName>
</protein>
<accession>A0A4P9VK41</accession>
<dbReference type="EMBL" id="NDXW01000001">
    <property type="protein sequence ID" value="RDH43658.1"/>
    <property type="molecule type" value="Genomic_DNA"/>
</dbReference>
<dbReference type="InterPro" id="IPR036390">
    <property type="entry name" value="WH_DNA-bd_sf"/>
</dbReference>
<keyword evidence="1" id="KW-0805">Transcription regulation</keyword>
<dbReference type="GO" id="GO:0003677">
    <property type="term" value="F:DNA binding"/>
    <property type="evidence" value="ECO:0007669"/>
    <property type="project" value="UniProtKB-KW"/>
</dbReference>
<evidence type="ECO:0000313" key="5">
    <source>
        <dbReference type="EMBL" id="RDH43658.1"/>
    </source>
</evidence>
<keyword evidence="3" id="KW-0804">Transcription</keyword>
<keyword evidence="2" id="KW-0238">DNA-binding</keyword>
<reference evidence="5 6" key="1">
    <citation type="submission" date="2017-04" db="EMBL/GenBank/DDBJ databases">
        <title>Draft genome sequence of Zooshikella ganghwensis VG4 isolated from Red Sea sediments.</title>
        <authorList>
            <person name="Rehman Z."/>
            <person name="Alam I."/>
            <person name="Kamau A."/>
            <person name="Bajic V."/>
            <person name="Leiknes T."/>
        </authorList>
    </citation>
    <scope>NUCLEOTIDE SEQUENCE [LARGE SCALE GENOMIC DNA]</scope>
    <source>
        <strain evidence="5 6">VG4</strain>
    </source>
</reference>
<dbReference type="PANTHER" id="PTHR33204">
    <property type="entry name" value="TRANSCRIPTIONAL REGULATOR, MARR FAMILY"/>
    <property type="match status" value="1"/>
</dbReference>
<dbReference type="SUPFAM" id="SSF46785">
    <property type="entry name" value="Winged helix' DNA-binding domain"/>
    <property type="match status" value="1"/>
</dbReference>
<organism evidence="5 6">
    <name type="scientific">Zooshikella ganghwensis</name>
    <dbReference type="NCBI Taxonomy" id="202772"/>
    <lineage>
        <taxon>Bacteria</taxon>
        <taxon>Pseudomonadati</taxon>
        <taxon>Pseudomonadota</taxon>
        <taxon>Gammaproteobacteria</taxon>
        <taxon>Oceanospirillales</taxon>
        <taxon>Zooshikellaceae</taxon>
        <taxon>Zooshikella</taxon>
    </lineage>
</organism>
<sequence length="116" mass="13391">MAHTNYNCNPGCPVEAALEVIGGKWKGVILYHLLSETMRFNELRRVMPEVTQRMLTKQLRELEADNLIARKVFPEVPPKVEYSMTEYGKTLTPVIHSLQQWGSRHLEEVAQRVADR</sequence>
<dbReference type="InterPro" id="IPR036388">
    <property type="entry name" value="WH-like_DNA-bd_sf"/>
</dbReference>
<comment type="caution">
    <text evidence="5">The sequence shown here is derived from an EMBL/GenBank/DDBJ whole genome shotgun (WGS) entry which is preliminary data.</text>
</comment>